<keyword evidence="3" id="KW-0408">Iron</keyword>
<comment type="caution">
    <text evidence="5">The sequence shown here is derived from an EMBL/GenBank/DDBJ whole genome shotgun (WGS) entry which is preliminary data.</text>
</comment>
<protein>
    <submittedName>
        <fullName evidence="5">Cupin</fullName>
    </submittedName>
</protein>
<dbReference type="PANTHER" id="PTHR13096">
    <property type="entry name" value="MINA53 MYC INDUCED NUCLEAR ANTIGEN"/>
    <property type="match status" value="1"/>
</dbReference>
<proteinExistence type="predicted"/>
<name>A0A329LBA6_9MYCO</name>
<evidence type="ECO:0000259" key="4">
    <source>
        <dbReference type="PROSITE" id="PS51184"/>
    </source>
</evidence>
<organism evidence="5 6">
    <name type="scientific">Mycobacterium colombiense</name>
    <dbReference type="NCBI Taxonomy" id="339268"/>
    <lineage>
        <taxon>Bacteria</taxon>
        <taxon>Bacillati</taxon>
        <taxon>Actinomycetota</taxon>
        <taxon>Actinomycetes</taxon>
        <taxon>Mycobacteriales</taxon>
        <taxon>Mycobacteriaceae</taxon>
        <taxon>Mycobacterium</taxon>
        <taxon>Mycobacterium avium complex (MAC)</taxon>
    </lineage>
</organism>
<dbReference type="InterPro" id="IPR039994">
    <property type="entry name" value="NO66-like"/>
</dbReference>
<dbReference type="EMBL" id="QMEV01000102">
    <property type="protein sequence ID" value="RAV03812.1"/>
    <property type="molecule type" value="Genomic_DNA"/>
</dbReference>
<dbReference type="GO" id="GO:0046872">
    <property type="term" value="F:metal ion binding"/>
    <property type="evidence" value="ECO:0007669"/>
    <property type="project" value="UniProtKB-KW"/>
</dbReference>
<evidence type="ECO:0000256" key="3">
    <source>
        <dbReference type="ARBA" id="ARBA00023004"/>
    </source>
</evidence>
<evidence type="ECO:0000313" key="5">
    <source>
        <dbReference type="EMBL" id="RAV03812.1"/>
    </source>
</evidence>
<dbReference type="InterPro" id="IPR003347">
    <property type="entry name" value="JmjC_dom"/>
</dbReference>
<dbReference type="PANTHER" id="PTHR13096:SF9">
    <property type="entry name" value="BIFUNCTIONAL LYSINE-SPECIFIC DEMETHYLASE AND HISTIDYL-HYDROXYLASE"/>
    <property type="match status" value="1"/>
</dbReference>
<dbReference type="Proteomes" id="UP000250915">
    <property type="component" value="Unassembled WGS sequence"/>
</dbReference>
<dbReference type="AlphaFoldDB" id="A0A329LBA6"/>
<dbReference type="OrthoDB" id="9764016at2"/>
<dbReference type="GO" id="GO:0051864">
    <property type="term" value="F:histone H3K36 demethylase activity"/>
    <property type="evidence" value="ECO:0007669"/>
    <property type="project" value="TreeGrafter"/>
</dbReference>
<dbReference type="SUPFAM" id="SSF51197">
    <property type="entry name" value="Clavaminate synthase-like"/>
    <property type="match status" value="1"/>
</dbReference>
<accession>A0A329LBA6</accession>
<evidence type="ECO:0000256" key="2">
    <source>
        <dbReference type="ARBA" id="ARBA00022723"/>
    </source>
</evidence>
<evidence type="ECO:0000313" key="6">
    <source>
        <dbReference type="Proteomes" id="UP000250915"/>
    </source>
</evidence>
<dbReference type="RefSeq" id="WP_112635410.1">
    <property type="nucleotide sequence ID" value="NZ_QMEV01000102.1"/>
</dbReference>
<keyword evidence="2" id="KW-0479">Metal-binding</keyword>
<dbReference type="Gene3D" id="2.60.120.650">
    <property type="entry name" value="Cupin"/>
    <property type="match status" value="1"/>
</dbReference>
<evidence type="ECO:0000256" key="1">
    <source>
        <dbReference type="ARBA" id="ARBA00001954"/>
    </source>
</evidence>
<comment type="cofactor">
    <cofactor evidence="1">
        <name>Fe(2+)</name>
        <dbReference type="ChEBI" id="CHEBI:29033"/>
    </cofactor>
</comment>
<dbReference type="GO" id="GO:0032453">
    <property type="term" value="F:histone H3K4 demethylase activity"/>
    <property type="evidence" value="ECO:0007669"/>
    <property type="project" value="TreeGrafter"/>
</dbReference>
<feature type="domain" description="JmjC" evidence="4">
    <location>
        <begin position="100"/>
        <end position="239"/>
    </location>
</feature>
<reference evidence="5 6" key="1">
    <citation type="submission" date="2018-06" db="EMBL/GenBank/DDBJ databases">
        <title>NTM in soil in Japan.</title>
        <authorList>
            <person name="Ohya K."/>
        </authorList>
    </citation>
    <scope>NUCLEOTIDE SEQUENCE [LARGE SCALE GENOMIC DNA]</scope>
    <source>
        <strain evidence="5 6">GF28</strain>
    </source>
</reference>
<sequence length="393" mass="42413">MTVESSLAWVLQPLGVDAFLDEIWASRHHHIQRRRPGYFDRLLPGPTAVDALLDHVQPEPSAVRLVKGGQDRDPATYRRADGGLDPVAARDGLAEGYTIVVNGLERYLRTIAALSHSIEVELNYPTRVNAYVTPPESTGFVPHYDPHDVLVLQIEGSKTWHLSDAAAVAPHEIQRRKGVGADGLTSSTDVCLGPGDVLYLPRGQIHSAETRSERSVHLTIGLHAPTVLTLLTHALHALSLRDPRLHARLSPRHLDDATARAGLGEHVRDAVAAIDDPEIINAGLDAMADVLVRRGRCPPVGRVSDTVGIDGQTLVTKHAPLYSKVAHLDDRVVLQFAALSVSAGADHAAAMRFLVDSTQPFRVGDLPGLNAAQQLGLAQTLILNGFLVRLSKG</sequence>
<gene>
    <name evidence="5" type="ORF">DQP57_25015</name>
</gene>
<dbReference type="Pfam" id="PF08007">
    <property type="entry name" value="JmjC_2"/>
    <property type="match status" value="1"/>
</dbReference>
<dbReference type="PROSITE" id="PS51184">
    <property type="entry name" value="JMJC"/>
    <property type="match status" value="1"/>
</dbReference>